<evidence type="ECO:0000313" key="2">
    <source>
        <dbReference type="Proteomes" id="UP001165960"/>
    </source>
</evidence>
<accession>A0ACC2RHZ4</accession>
<evidence type="ECO:0000313" key="1">
    <source>
        <dbReference type="EMBL" id="KAJ9049728.1"/>
    </source>
</evidence>
<comment type="caution">
    <text evidence="1">The sequence shown here is derived from an EMBL/GenBank/DDBJ whole genome shotgun (WGS) entry which is preliminary data.</text>
</comment>
<name>A0ACC2RHZ4_9FUNG</name>
<sequence length="704" mass="78821">MDFSKSTTAETDSQRESATYSSIKGYRAEEKESSSDDKSDHCTSAELSELSLNDPTRELVLPPSLPFLNLPQMTFDFEETLTIPPLTSFSTTKRYSILSEESSTADSTSAYEAEEVVTEKLEETPVLEEVKIVEVEEEAQAEQIKNEEPTEAEQVEIEVEELRGLDYHPVIAAFTMENASNCSLETTESPRQRDLDCEFVALNSTLTVVQTELLSDSMPSPRRLTILEAWTGFPDKSSSFDRRLFGLLGLCALVQTAAELFLIALFLTKKAYVALGIAAIFAFPLSLFGILASRSRGKRYLGLYSGAMILWQTWATLHVTLMIYRPLKLVTELETHNMLANAFISQDEELRGFSIFIFSLYSVHLFMCIIAVVVILSWFLFPTQSRPHWELNKRNLRPTPTSSSALQELRESLEEAKPQTINDFIVEEKKVRASSQSLTTKIKSWIVHLKTHSGFANLKRCNTVCRTINTQTSRASNASIFFHTANSKISSLVQTRPSSWLNRNSTIEPQHAVDNFPKKFGGSLPANLNYLNIQPNFNLDKHQSYTTPRPPSDHWSQSSGGNLRKSLPPSLVSDQEGASALPSPISYTASGYSNSHLRMPLTPIDSPSFQTFDRQDRLLPTLARPKPAVLGRSFSLLHPSAAASKSPSPESASRRHSDFSHLPAHLFERSCPSLPTIKMASEKRIPIKSTKPHIYRHRPSPLYT</sequence>
<keyword evidence="2" id="KW-1185">Reference proteome</keyword>
<dbReference type="EMBL" id="QTSX02007204">
    <property type="protein sequence ID" value="KAJ9049728.1"/>
    <property type="molecule type" value="Genomic_DNA"/>
</dbReference>
<protein>
    <submittedName>
        <fullName evidence="1">Uncharacterized protein</fullName>
    </submittedName>
</protein>
<organism evidence="1 2">
    <name type="scientific">Entomophthora muscae</name>
    <dbReference type="NCBI Taxonomy" id="34485"/>
    <lineage>
        <taxon>Eukaryota</taxon>
        <taxon>Fungi</taxon>
        <taxon>Fungi incertae sedis</taxon>
        <taxon>Zoopagomycota</taxon>
        <taxon>Entomophthoromycotina</taxon>
        <taxon>Entomophthoromycetes</taxon>
        <taxon>Entomophthorales</taxon>
        <taxon>Entomophthoraceae</taxon>
        <taxon>Entomophthora</taxon>
    </lineage>
</organism>
<dbReference type="Proteomes" id="UP001165960">
    <property type="component" value="Unassembled WGS sequence"/>
</dbReference>
<reference evidence="1" key="1">
    <citation type="submission" date="2022-04" db="EMBL/GenBank/DDBJ databases">
        <title>Genome of the entomopathogenic fungus Entomophthora muscae.</title>
        <authorList>
            <person name="Elya C."/>
            <person name="Lovett B.R."/>
            <person name="Lee E."/>
            <person name="Macias A.M."/>
            <person name="Hajek A.E."/>
            <person name="De Bivort B.L."/>
            <person name="Kasson M.T."/>
            <person name="De Fine Licht H.H."/>
            <person name="Stajich J.E."/>
        </authorList>
    </citation>
    <scope>NUCLEOTIDE SEQUENCE</scope>
    <source>
        <strain evidence="1">Berkeley</strain>
    </source>
</reference>
<gene>
    <name evidence="1" type="ORF">DSO57_1021495</name>
</gene>
<proteinExistence type="predicted"/>